<proteinExistence type="predicted"/>
<accession>A0A160P9P0</accession>
<dbReference type="AlphaFoldDB" id="A0A160P9P0"/>
<dbReference type="GO" id="GO:0005840">
    <property type="term" value="C:ribosome"/>
    <property type="evidence" value="ECO:0007669"/>
    <property type="project" value="UniProtKB-KW"/>
</dbReference>
<keyword evidence="2" id="KW-1185">Reference proteome</keyword>
<reference evidence="1 2" key="1">
    <citation type="journal article" date="2016" name="Genome Announc.">
        <title>Complete Genome Sequence of Thiostrepton-Producing Streptomyces laurentii ATCC 31255.</title>
        <authorList>
            <person name="Doi K."/>
            <person name="Fujino Y."/>
            <person name="Nagayoshi Y."/>
            <person name="Ohshima T."/>
            <person name="Ogata S."/>
        </authorList>
    </citation>
    <scope>NUCLEOTIDE SEQUENCE [LARGE SCALE GENOMIC DNA]</scope>
    <source>
        <strain evidence="1 2">ATCC 31255</strain>
    </source>
</reference>
<gene>
    <name evidence="1" type="ORF">SLA_7209</name>
</gene>
<dbReference type="Proteomes" id="UP000217676">
    <property type="component" value="Chromosome"/>
</dbReference>
<organism evidence="1 2">
    <name type="scientific">Streptomyces laurentii</name>
    <dbReference type="NCBI Taxonomy" id="39478"/>
    <lineage>
        <taxon>Bacteria</taxon>
        <taxon>Bacillati</taxon>
        <taxon>Actinomycetota</taxon>
        <taxon>Actinomycetes</taxon>
        <taxon>Kitasatosporales</taxon>
        <taxon>Streptomycetaceae</taxon>
        <taxon>Streptomyces</taxon>
    </lineage>
</organism>
<name>A0A160P9P0_STRLU</name>
<evidence type="ECO:0000313" key="1">
    <source>
        <dbReference type="EMBL" id="BAU88075.1"/>
    </source>
</evidence>
<sequence length="214" mass="22254">MSAERVLDELTVHQLLGRIVYFHVLLIAPDLPAADRAPASGPACCRHRAPASRSPETVLAGSAWGALLEVAAELPGHHRPCPRTSNACCAACRVTSAAAAAGSGWAAAEHRAYHQHSPAPGLLDACGRAAASRVGRVFAARHATACASLDRLTADPPAPETLPGVDELPLTGELLALWADPAATTQAPVVSWLNHCTGGLGDVRRVLESRRNPS</sequence>
<keyword evidence="1" id="KW-0687">Ribonucleoprotein</keyword>
<dbReference type="KEGG" id="slau:SLA_7209"/>
<dbReference type="EMBL" id="AP017424">
    <property type="protein sequence ID" value="BAU88075.1"/>
    <property type="molecule type" value="Genomic_DNA"/>
</dbReference>
<protein>
    <submittedName>
        <fullName evidence="1">50S ribosomal protein L13</fullName>
    </submittedName>
</protein>
<evidence type="ECO:0000313" key="2">
    <source>
        <dbReference type="Proteomes" id="UP000217676"/>
    </source>
</evidence>
<keyword evidence="1" id="KW-0689">Ribosomal protein</keyword>